<sequence length="175" mass="20174">MSNTLEHYIYGIISLPFSGPLRPKRPSLALVVSPWNVLNERVEIFQIVQNAGPWRDGHVERTYLLGSSTFLCCIPLSPIARDRLDEFRSVLLAEPVEQGDTALTTLHPRWSCEQWCMRSLEQLVRQGQVTDQFSIRHPRWKEVFYMDVMKTANRALTNPREGSYNGQVRVVPLVH</sequence>
<name>A0A0C3CLU1_HEBCY</name>
<dbReference type="Proteomes" id="UP000053424">
    <property type="component" value="Unassembled WGS sequence"/>
</dbReference>
<reference evidence="2" key="2">
    <citation type="submission" date="2015-01" db="EMBL/GenBank/DDBJ databases">
        <title>Evolutionary Origins and Diversification of the Mycorrhizal Mutualists.</title>
        <authorList>
            <consortium name="DOE Joint Genome Institute"/>
            <consortium name="Mycorrhizal Genomics Consortium"/>
            <person name="Kohler A."/>
            <person name="Kuo A."/>
            <person name="Nagy L.G."/>
            <person name="Floudas D."/>
            <person name="Copeland A."/>
            <person name="Barry K.W."/>
            <person name="Cichocki N."/>
            <person name="Veneault-Fourrey C."/>
            <person name="LaButti K."/>
            <person name="Lindquist E.A."/>
            <person name="Lipzen A."/>
            <person name="Lundell T."/>
            <person name="Morin E."/>
            <person name="Murat C."/>
            <person name="Riley R."/>
            <person name="Ohm R."/>
            <person name="Sun H."/>
            <person name="Tunlid A."/>
            <person name="Henrissat B."/>
            <person name="Grigoriev I.V."/>
            <person name="Hibbett D.S."/>
            <person name="Martin F."/>
        </authorList>
    </citation>
    <scope>NUCLEOTIDE SEQUENCE [LARGE SCALE GENOMIC DNA]</scope>
    <source>
        <strain evidence="2">h7</strain>
    </source>
</reference>
<reference evidence="1 2" key="1">
    <citation type="submission" date="2014-04" db="EMBL/GenBank/DDBJ databases">
        <authorList>
            <consortium name="DOE Joint Genome Institute"/>
            <person name="Kuo A."/>
            <person name="Gay G."/>
            <person name="Dore J."/>
            <person name="Kohler A."/>
            <person name="Nagy L.G."/>
            <person name="Floudas D."/>
            <person name="Copeland A."/>
            <person name="Barry K.W."/>
            <person name="Cichocki N."/>
            <person name="Veneault-Fourrey C."/>
            <person name="LaButti K."/>
            <person name="Lindquist E.A."/>
            <person name="Lipzen A."/>
            <person name="Lundell T."/>
            <person name="Morin E."/>
            <person name="Murat C."/>
            <person name="Sun H."/>
            <person name="Tunlid A."/>
            <person name="Henrissat B."/>
            <person name="Grigoriev I.V."/>
            <person name="Hibbett D.S."/>
            <person name="Martin F."/>
            <person name="Nordberg H.P."/>
            <person name="Cantor M.N."/>
            <person name="Hua S.X."/>
        </authorList>
    </citation>
    <scope>NUCLEOTIDE SEQUENCE [LARGE SCALE GENOMIC DNA]</scope>
    <source>
        <strain evidence="2">h7</strain>
    </source>
</reference>
<keyword evidence="2" id="KW-1185">Reference proteome</keyword>
<evidence type="ECO:0000313" key="1">
    <source>
        <dbReference type="EMBL" id="KIM44736.1"/>
    </source>
</evidence>
<accession>A0A0C3CLU1</accession>
<dbReference type="HOGENOM" id="CLU_1532752_0_0_1"/>
<dbReference type="OrthoDB" id="2837160at2759"/>
<dbReference type="AlphaFoldDB" id="A0A0C3CLU1"/>
<organism evidence="1 2">
    <name type="scientific">Hebeloma cylindrosporum</name>
    <dbReference type="NCBI Taxonomy" id="76867"/>
    <lineage>
        <taxon>Eukaryota</taxon>
        <taxon>Fungi</taxon>
        <taxon>Dikarya</taxon>
        <taxon>Basidiomycota</taxon>
        <taxon>Agaricomycotina</taxon>
        <taxon>Agaricomycetes</taxon>
        <taxon>Agaricomycetidae</taxon>
        <taxon>Agaricales</taxon>
        <taxon>Agaricineae</taxon>
        <taxon>Hymenogastraceae</taxon>
        <taxon>Hebeloma</taxon>
    </lineage>
</organism>
<gene>
    <name evidence="1" type="ORF">M413DRAFT_361149</name>
</gene>
<dbReference type="EMBL" id="KN831773">
    <property type="protein sequence ID" value="KIM44736.1"/>
    <property type="molecule type" value="Genomic_DNA"/>
</dbReference>
<evidence type="ECO:0000313" key="2">
    <source>
        <dbReference type="Proteomes" id="UP000053424"/>
    </source>
</evidence>
<proteinExistence type="predicted"/>
<protein>
    <submittedName>
        <fullName evidence="1">Uncharacterized protein</fullName>
    </submittedName>
</protein>